<accession>A0A0F9JJH0</accession>
<evidence type="ECO:0008006" key="2">
    <source>
        <dbReference type="Google" id="ProtNLM"/>
    </source>
</evidence>
<gene>
    <name evidence="1" type="ORF">LCGC14_1817360</name>
</gene>
<dbReference type="EMBL" id="LAZR01017746">
    <property type="protein sequence ID" value="KKL99142.1"/>
    <property type="molecule type" value="Genomic_DNA"/>
</dbReference>
<protein>
    <recommendedName>
        <fullName evidence="2">DOD-type homing endonuclease domain-containing protein</fullName>
    </recommendedName>
</protein>
<reference evidence="1" key="1">
    <citation type="journal article" date="2015" name="Nature">
        <title>Complex archaea that bridge the gap between prokaryotes and eukaryotes.</title>
        <authorList>
            <person name="Spang A."/>
            <person name="Saw J.H."/>
            <person name="Jorgensen S.L."/>
            <person name="Zaremba-Niedzwiedzka K."/>
            <person name="Martijn J."/>
            <person name="Lind A.E."/>
            <person name="van Eijk R."/>
            <person name="Schleper C."/>
            <person name="Guy L."/>
            <person name="Ettema T.J."/>
        </authorList>
    </citation>
    <scope>NUCLEOTIDE SEQUENCE</scope>
</reference>
<evidence type="ECO:0000313" key="1">
    <source>
        <dbReference type="EMBL" id="KKL99142.1"/>
    </source>
</evidence>
<organism evidence="1">
    <name type="scientific">marine sediment metagenome</name>
    <dbReference type="NCBI Taxonomy" id="412755"/>
    <lineage>
        <taxon>unclassified sequences</taxon>
        <taxon>metagenomes</taxon>
        <taxon>ecological metagenomes</taxon>
    </lineage>
</organism>
<dbReference type="AlphaFoldDB" id="A0A0F9JJH0"/>
<comment type="caution">
    <text evidence="1">The sequence shown here is derived from an EMBL/GenBank/DDBJ whole genome shotgun (WGS) entry which is preliminary data.</text>
</comment>
<sequence length="223" mass="25926">MVNDLYDHHIFGSKSEVKSLPKFDDIKEGPSAHELVLAWARGYYEGDGRATETNIGASSKELLESIRDVLNIKYPVREKIKKYEYFDEHGNLKVRNSFYELTLGALIFNEMTYLVKSEDIYLLPRKDKTFNMKFEALDILKSKLELLGIEKKELLEMLSQYSQTRIISVIDLMFEELGLRSSRHVVLAWRTTALYTFRQLRAEWGIDTLPGQSIGIDKDNYLK</sequence>
<proteinExistence type="predicted"/>
<name>A0A0F9JJH0_9ZZZZ</name>